<name>A0A6J7S760_9ZZZZ</name>
<dbReference type="AlphaFoldDB" id="A0A6J7S760"/>
<evidence type="ECO:0000313" key="1">
    <source>
        <dbReference type="EMBL" id="CAB5036368.1"/>
    </source>
</evidence>
<protein>
    <submittedName>
        <fullName evidence="1">Unannotated protein</fullName>
    </submittedName>
</protein>
<reference evidence="1" key="1">
    <citation type="submission" date="2020-05" db="EMBL/GenBank/DDBJ databases">
        <authorList>
            <person name="Chiriac C."/>
            <person name="Salcher M."/>
            <person name="Ghai R."/>
            <person name="Kavagutti S V."/>
        </authorList>
    </citation>
    <scope>NUCLEOTIDE SEQUENCE</scope>
</reference>
<gene>
    <name evidence="1" type="ORF">UFOPK4134_01609</name>
</gene>
<proteinExistence type="predicted"/>
<organism evidence="1">
    <name type="scientific">freshwater metagenome</name>
    <dbReference type="NCBI Taxonomy" id="449393"/>
    <lineage>
        <taxon>unclassified sequences</taxon>
        <taxon>metagenomes</taxon>
        <taxon>ecological metagenomes</taxon>
    </lineage>
</organism>
<accession>A0A6J7S760</accession>
<sequence>MTDKNSQRLISDMRGVRYGEVLAVMSRDEKLQADVYGTQMINDCPAELWDTLNADEIAKDMGALFVKLNGPRYWMLDGLGTKVAFVEPVMREFNGLMMRRIATVDLGDTPSTVPYQERYVNRGAVFFFDAGSVVYELINAEGKAYIMQAYCVGVDPTLNQANLADLAGRLKLPAGWSFRSRILDEEMVVDTTDHAATVVQDELENTYTLPY</sequence>
<dbReference type="EMBL" id="CAFBPS010000168">
    <property type="protein sequence ID" value="CAB5036368.1"/>
    <property type="molecule type" value="Genomic_DNA"/>
</dbReference>